<keyword evidence="5 8" id="KW-0413">Isomerase</keyword>
<proteinExistence type="inferred from homology"/>
<dbReference type="PROSITE" id="PS50198">
    <property type="entry name" value="PPIC_PPIASE_2"/>
    <property type="match status" value="1"/>
</dbReference>
<keyword evidence="6" id="KW-0472">Membrane</keyword>
<protein>
    <recommendedName>
        <fullName evidence="3">peptidylprolyl isomerase</fullName>
        <ecNumber evidence="3">5.2.1.8</ecNumber>
    </recommendedName>
</protein>
<evidence type="ECO:0000256" key="2">
    <source>
        <dbReference type="ARBA" id="ARBA00007656"/>
    </source>
</evidence>
<dbReference type="PANTHER" id="PTHR47245">
    <property type="entry name" value="PEPTIDYLPROLYL ISOMERASE"/>
    <property type="match status" value="1"/>
</dbReference>
<dbReference type="Proteomes" id="UP001164472">
    <property type="component" value="Chromosome"/>
</dbReference>
<dbReference type="EC" id="5.2.1.8" evidence="3"/>
<feature type="domain" description="PpiC" evidence="7">
    <location>
        <begin position="306"/>
        <end position="387"/>
    </location>
</feature>
<dbReference type="Gene3D" id="3.10.50.40">
    <property type="match status" value="1"/>
</dbReference>
<evidence type="ECO:0000313" key="9">
    <source>
        <dbReference type="Proteomes" id="UP001164472"/>
    </source>
</evidence>
<keyword evidence="4 5" id="KW-0697">Rotamase</keyword>
<evidence type="ECO:0000313" key="8">
    <source>
        <dbReference type="EMBL" id="UZW75845.1"/>
    </source>
</evidence>
<dbReference type="GO" id="GO:0003755">
    <property type="term" value="F:peptidyl-prolyl cis-trans isomerase activity"/>
    <property type="evidence" value="ECO:0007669"/>
    <property type="project" value="UniProtKB-KW"/>
</dbReference>
<evidence type="ECO:0000256" key="6">
    <source>
        <dbReference type="SAM" id="Phobius"/>
    </source>
</evidence>
<evidence type="ECO:0000259" key="7">
    <source>
        <dbReference type="PROSITE" id="PS50198"/>
    </source>
</evidence>
<dbReference type="RefSeq" id="WP_251811595.1">
    <property type="nucleotide sequence ID" value="NZ_CP101527.1"/>
</dbReference>
<dbReference type="AlphaFoldDB" id="A0A9E8KR27"/>
<keyword evidence="6" id="KW-0812">Transmembrane</keyword>
<gene>
    <name evidence="8" type="ORF">NNL22_04485</name>
</gene>
<dbReference type="InterPro" id="IPR050245">
    <property type="entry name" value="PrsA_foldase"/>
</dbReference>
<keyword evidence="6" id="KW-1133">Transmembrane helix</keyword>
<evidence type="ECO:0000256" key="1">
    <source>
        <dbReference type="ARBA" id="ARBA00000971"/>
    </source>
</evidence>
<name>A0A9E8KR27_9ALTE</name>
<dbReference type="PANTHER" id="PTHR47245:SF2">
    <property type="entry name" value="PEPTIDYL-PROLYL CIS-TRANS ISOMERASE HP_0175-RELATED"/>
    <property type="match status" value="1"/>
</dbReference>
<feature type="transmembrane region" description="Helical" evidence="6">
    <location>
        <begin position="6"/>
        <end position="26"/>
    </location>
</feature>
<dbReference type="InterPro" id="IPR000297">
    <property type="entry name" value="PPIase_PpiC"/>
</dbReference>
<comment type="similarity">
    <text evidence="2">Belongs to the PpiC/parvulin rotamase family.</text>
</comment>
<dbReference type="KEGG" id="asem:NNL22_04485"/>
<keyword evidence="9" id="KW-1185">Reference proteome</keyword>
<dbReference type="EMBL" id="CP101527">
    <property type="protein sequence ID" value="UZW75845.1"/>
    <property type="molecule type" value="Genomic_DNA"/>
</dbReference>
<evidence type="ECO:0000256" key="4">
    <source>
        <dbReference type="ARBA" id="ARBA00023110"/>
    </source>
</evidence>
<evidence type="ECO:0000256" key="3">
    <source>
        <dbReference type="ARBA" id="ARBA00013194"/>
    </source>
</evidence>
<evidence type="ECO:0000256" key="5">
    <source>
        <dbReference type="PROSITE-ProRule" id="PRU00278"/>
    </source>
</evidence>
<accession>A0A9E8KR27</accession>
<sequence length="456" mass="51515">MNLSLVFRVFGFIALSFYSLIIVAAIEKPVAGIATIDDPTIVASVDGYQFPTVSVDLLYQSVSQGKRPMRYGDLVNGLIENRLLAEYAESELGIEALMRNNPVGFPIEIYLDDQYIGLVQTAFQAPLAEFIKVNIGDTPESIITSYIENNKQPLTDILETKKRMEYRLTESEKAAAEKLVVAEYTLPDQVSQSISLLDIYARQNIQGRIKLHQFDFAFISGQINQLVSSATVKWWAKHHSGLSDRDIEVLQQFIKDRHYKSRVIAHYGVSEDIHDDNPALDEAFKNVTDGEIKQYYKANKEKFRRIEYVEARHIRLLDFETAGDVKLALDQGMPFSEAAEKFSIADSKNAKPAGSLGRVTAEKGGSGWAKSAVFALKEGVVSRPIRSPQADGKTVYWEIFLVDKRKEGYFDVDSETVRYLAGKEVARSNLEKRFRSVRMQLFEQADLKINTQLINR</sequence>
<dbReference type="SUPFAM" id="SSF54534">
    <property type="entry name" value="FKBP-like"/>
    <property type="match status" value="1"/>
</dbReference>
<dbReference type="InterPro" id="IPR046357">
    <property type="entry name" value="PPIase_dom_sf"/>
</dbReference>
<dbReference type="Pfam" id="PF13145">
    <property type="entry name" value="Rotamase_2"/>
    <property type="match status" value="1"/>
</dbReference>
<comment type="catalytic activity">
    <reaction evidence="1">
        <text>[protein]-peptidylproline (omega=180) = [protein]-peptidylproline (omega=0)</text>
        <dbReference type="Rhea" id="RHEA:16237"/>
        <dbReference type="Rhea" id="RHEA-COMP:10747"/>
        <dbReference type="Rhea" id="RHEA-COMP:10748"/>
        <dbReference type="ChEBI" id="CHEBI:83833"/>
        <dbReference type="ChEBI" id="CHEBI:83834"/>
        <dbReference type="EC" id="5.2.1.8"/>
    </reaction>
</comment>
<organism evidence="8 9">
    <name type="scientific">Alkalimarinus sediminis</name>
    <dbReference type="NCBI Taxonomy" id="1632866"/>
    <lineage>
        <taxon>Bacteria</taxon>
        <taxon>Pseudomonadati</taxon>
        <taxon>Pseudomonadota</taxon>
        <taxon>Gammaproteobacteria</taxon>
        <taxon>Alteromonadales</taxon>
        <taxon>Alteromonadaceae</taxon>
        <taxon>Alkalimarinus</taxon>
    </lineage>
</organism>
<reference evidence="8" key="1">
    <citation type="submission" date="2022-07" db="EMBL/GenBank/DDBJ databases">
        <title>Alkalimarinus sp. nov., isolated from gut of a Alitta virens.</title>
        <authorList>
            <person name="Yang A.I."/>
            <person name="Shin N.-R."/>
        </authorList>
    </citation>
    <scope>NUCLEOTIDE SEQUENCE</scope>
    <source>
        <strain evidence="8">FA028</strain>
    </source>
</reference>